<keyword evidence="6 13" id="KW-0812">Transmembrane</keyword>
<dbReference type="GO" id="GO:0015293">
    <property type="term" value="F:symporter activity"/>
    <property type="evidence" value="ECO:0007669"/>
    <property type="project" value="UniProtKB-KW"/>
</dbReference>
<feature type="transmembrane region" description="Helical" evidence="13">
    <location>
        <begin position="20"/>
        <end position="52"/>
    </location>
</feature>
<evidence type="ECO:0000256" key="12">
    <source>
        <dbReference type="ARBA" id="ARBA00045588"/>
    </source>
</evidence>
<dbReference type="STRING" id="3827.A0A1S2Z5H3"/>
<proteinExistence type="inferred from homology"/>
<dbReference type="AlphaFoldDB" id="A0A1S2Z5H3"/>
<evidence type="ECO:0000256" key="6">
    <source>
        <dbReference type="ARBA" id="ARBA00022692"/>
    </source>
</evidence>
<keyword evidence="11" id="KW-0927">Auxin signaling pathway</keyword>
<accession>A0A1S2Z5H3</accession>
<keyword evidence="15" id="KW-1185">Reference proteome</keyword>
<evidence type="ECO:0000256" key="8">
    <source>
        <dbReference type="ARBA" id="ARBA00022970"/>
    </source>
</evidence>
<sequence length="101" mass="11093">MAIFGVSQILLSQIPDFHELSWLSFVAAVMSFGYASIGIGLSIAKIAVYFPTEIYLIQSKVPKFSTIWIGMKLLNGFSLIVTLVAIIGSMEGIIYKPFQSN</sequence>
<evidence type="ECO:0000256" key="3">
    <source>
        <dbReference type="ARBA" id="ARBA00005590"/>
    </source>
</evidence>
<dbReference type="RefSeq" id="XP_004515439.1">
    <property type="nucleotide sequence ID" value="XM_004515382.1"/>
</dbReference>
<keyword evidence="9 13" id="KW-1133">Transmembrane helix</keyword>
<dbReference type="Proteomes" id="UP000087171">
    <property type="component" value="Unplaced"/>
</dbReference>
<evidence type="ECO:0000256" key="10">
    <source>
        <dbReference type="ARBA" id="ARBA00023136"/>
    </source>
</evidence>
<evidence type="ECO:0000259" key="14">
    <source>
        <dbReference type="Pfam" id="PF01490"/>
    </source>
</evidence>
<evidence type="ECO:0000256" key="7">
    <source>
        <dbReference type="ARBA" id="ARBA00022847"/>
    </source>
</evidence>
<dbReference type="InterPro" id="IPR013057">
    <property type="entry name" value="AA_transpt_TM"/>
</dbReference>
<evidence type="ECO:0000256" key="13">
    <source>
        <dbReference type="SAM" id="Phobius"/>
    </source>
</evidence>
<feature type="domain" description="Amino acid transporter transmembrane" evidence="14">
    <location>
        <begin position="1"/>
        <end position="42"/>
    </location>
</feature>
<evidence type="ECO:0000256" key="1">
    <source>
        <dbReference type="ARBA" id="ARBA00004127"/>
    </source>
</evidence>
<dbReference type="eggNOG" id="KOG1303">
    <property type="taxonomic scope" value="Eukaryota"/>
</dbReference>
<dbReference type="GO" id="GO:0006865">
    <property type="term" value="P:amino acid transport"/>
    <property type="evidence" value="ECO:0007669"/>
    <property type="project" value="UniProtKB-KW"/>
</dbReference>
<comment type="function">
    <text evidence="12">Carrier protein involved in proton-driven auxin influx. Mediates the formation of auxin gradient from developing leaves (site of auxin biosynthesis) to tips by contributing to the loading of auxin in vascular tissues and facilitating acropetal (base to tip) auxin transport within inner tissues of the root apex, and basipetal (tip to base) auxin transport within outer tissues of the root apex. May be involved in lateral roots and nodules formation.</text>
</comment>
<evidence type="ECO:0000256" key="11">
    <source>
        <dbReference type="ARBA" id="ARBA00023294"/>
    </source>
</evidence>
<keyword evidence="8" id="KW-0029">Amino-acid transport</keyword>
<dbReference type="Pfam" id="PF01490">
    <property type="entry name" value="Aa_trans"/>
    <property type="match status" value="1"/>
</dbReference>
<evidence type="ECO:0000256" key="4">
    <source>
        <dbReference type="ARBA" id="ARBA00022448"/>
    </source>
</evidence>
<comment type="similarity">
    <text evidence="3">Belongs to the amino acid/polyamine transporter 2 family. Amino acid/auxin permease (AAAP) (TC 2.A.18.1) subfamily.</text>
</comment>
<name>A0A1S2Z5H3_CICAR</name>
<evidence type="ECO:0000313" key="15">
    <source>
        <dbReference type="Proteomes" id="UP000087171"/>
    </source>
</evidence>
<keyword evidence="7" id="KW-0769">Symport</keyword>
<comment type="subcellular location">
    <subcellularLocation>
        <location evidence="2">Cell membrane</location>
    </subcellularLocation>
    <subcellularLocation>
        <location evidence="1">Endomembrane system</location>
        <topology evidence="1">Multi-pass membrane protein</topology>
    </subcellularLocation>
</comment>
<dbReference type="GO" id="GO:0005886">
    <property type="term" value="C:plasma membrane"/>
    <property type="evidence" value="ECO:0007669"/>
    <property type="project" value="UniProtKB-SubCell"/>
</dbReference>
<keyword evidence="10 13" id="KW-0472">Membrane</keyword>
<keyword evidence="4" id="KW-0813">Transport</keyword>
<reference evidence="16" key="1">
    <citation type="submission" date="2025-08" db="UniProtKB">
        <authorList>
            <consortium name="RefSeq"/>
        </authorList>
    </citation>
    <scope>IDENTIFICATION</scope>
    <source>
        <tissue evidence="16">Etiolated seedlings</tissue>
    </source>
</reference>
<keyword evidence="5" id="KW-1003">Cell membrane</keyword>
<feature type="transmembrane region" description="Helical" evidence="13">
    <location>
        <begin position="73"/>
        <end position="95"/>
    </location>
</feature>
<gene>
    <name evidence="16" type="primary">LOC101501588</name>
</gene>
<evidence type="ECO:0000256" key="2">
    <source>
        <dbReference type="ARBA" id="ARBA00004236"/>
    </source>
</evidence>
<evidence type="ECO:0000256" key="5">
    <source>
        <dbReference type="ARBA" id="ARBA00022475"/>
    </source>
</evidence>
<dbReference type="PaxDb" id="3827-XP_004515439.1"/>
<evidence type="ECO:0000256" key="9">
    <source>
        <dbReference type="ARBA" id="ARBA00022989"/>
    </source>
</evidence>
<dbReference type="GeneID" id="101501588"/>
<dbReference type="KEGG" id="cam:101501588"/>
<evidence type="ECO:0000313" key="16">
    <source>
        <dbReference type="RefSeq" id="XP_004515439.1"/>
    </source>
</evidence>
<dbReference type="GO" id="GO:0009734">
    <property type="term" value="P:auxin-activated signaling pathway"/>
    <property type="evidence" value="ECO:0007669"/>
    <property type="project" value="UniProtKB-KW"/>
</dbReference>
<protein>
    <submittedName>
        <fullName evidence="16">Amino acid permease 6-like</fullName>
    </submittedName>
</protein>
<dbReference type="OrthoDB" id="40134at2759"/>
<dbReference type="PANTHER" id="PTHR48017">
    <property type="entry name" value="OS05G0424000 PROTEIN-RELATED"/>
    <property type="match status" value="1"/>
</dbReference>
<dbReference type="GO" id="GO:0012505">
    <property type="term" value="C:endomembrane system"/>
    <property type="evidence" value="ECO:0007669"/>
    <property type="project" value="UniProtKB-SubCell"/>
</dbReference>
<organism evidence="15 16">
    <name type="scientific">Cicer arietinum</name>
    <name type="common">Chickpea</name>
    <name type="synonym">Garbanzo</name>
    <dbReference type="NCBI Taxonomy" id="3827"/>
    <lineage>
        <taxon>Eukaryota</taxon>
        <taxon>Viridiplantae</taxon>
        <taxon>Streptophyta</taxon>
        <taxon>Embryophyta</taxon>
        <taxon>Tracheophyta</taxon>
        <taxon>Spermatophyta</taxon>
        <taxon>Magnoliopsida</taxon>
        <taxon>eudicotyledons</taxon>
        <taxon>Gunneridae</taxon>
        <taxon>Pentapetalae</taxon>
        <taxon>rosids</taxon>
        <taxon>fabids</taxon>
        <taxon>Fabales</taxon>
        <taxon>Fabaceae</taxon>
        <taxon>Papilionoideae</taxon>
        <taxon>50 kb inversion clade</taxon>
        <taxon>NPAAA clade</taxon>
        <taxon>Hologalegina</taxon>
        <taxon>IRL clade</taxon>
        <taxon>Cicereae</taxon>
        <taxon>Cicer</taxon>
    </lineage>
</organism>